<evidence type="ECO:0000313" key="1">
    <source>
        <dbReference type="EnsemblMetazoa" id="CJA35997.1"/>
    </source>
</evidence>
<evidence type="ECO:0000313" key="2">
    <source>
        <dbReference type="Proteomes" id="UP000005237"/>
    </source>
</evidence>
<dbReference type="AlphaFoldDB" id="A0A8R1ELF8"/>
<protein>
    <submittedName>
        <fullName evidence="1">Uncharacterized protein</fullName>
    </submittedName>
</protein>
<organism evidence="1 2">
    <name type="scientific">Caenorhabditis japonica</name>
    <dbReference type="NCBI Taxonomy" id="281687"/>
    <lineage>
        <taxon>Eukaryota</taxon>
        <taxon>Metazoa</taxon>
        <taxon>Ecdysozoa</taxon>
        <taxon>Nematoda</taxon>
        <taxon>Chromadorea</taxon>
        <taxon>Rhabditida</taxon>
        <taxon>Rhabditina</taxon>
        <taxon>Rhabditomorpha</taxon>
        <taxon>Rhabditoidea</taxon>
        <taxon>Rhabditidae</taxon>
        <taxon>Peloderinae</taxon>
        <taxon>Caenorhabditis</taxon>
    </lineage>
</organism>
<accession>A0A8R1ELF8</accession>
<sequence>MFSCQLYLFRRSQITMSNFILLWTIWLRRHSLLSIHINSLRSKNKPVPFQCCYQDASSNANSLLARDNLRKNYVENLFYASKIGQWLRNQHTDADANNAN</sequence>
<proteinExistence type="predicted"/>
<name>A0A8R1ELF8_CAEJA</name>
<dbReference type="EnsemblMetazoa" id="CJA35997.1">
    <property type="protein sequence ID" value="CJA35997.1"/>
    <property type="gene ID" value="WBGene00211844"/>
</dbReference>
<reference evidence="1" key="2">
    <citation type="submission" date="2022-06" db="UniProtKB">
        <authorList>
            <consortium name="EnsemblMetazoa"/>
        </authorList>
    </citation>
    <scope>IDENTIFICATION</scope>
    <source>
        <strain evidence="1">DF5081</strain>
    </source>
</reference>
<reference evidence="2" key="1">
    <citation type="submission" date="2010-08" db="EMBL/GenBank/DDBJ databases">
        <authorList>
            <consortium name="Caenorhabditis japonica Sequencing Consortium"/>
            <person name="Wilson R.K."/>
        </authorList>
    </citation>
    <scope>NUCLEOTIDE SEQUENCE [LARGE SCALE GENOMIC DNA]</scope>
    <source>
        <strain evidence="2">DF5081</strain>
    </source>
</reference>
<keyword evidence="2" id="KW-1185">Reference proteome</keyword>
<dbReference type="Proteomes" id="UP000005237">
    <property type="component" value="Unassembled WGS sequence"/>
</dbReference>